<dbReference type="PANTHER" id="PTHR11712">
    <property type="entry name" value="POLYKETIDE SYNTHASE-RELATED"/>
    <property type="match status" value="1"/>
</dbReference>
<proteinExistence type="inferred from homology"/>
<dbReference type="Proteomes" id="UP001208017">
    <property type="component" value="Unassembled WGS sequence"/>
</dbReference>
<feature type="domain" description="Ketosynthase family 3 (KS3)" evidence="5">
    <location>
        <begin position="5"/>
        <end position="409"/>
    </location>
</feature>
<dbReference type="SMART" id="SM00825">
    <property type="entry name" value="PKS_KS"/>
    <property type="match status" value="1"/>
</dbReference>
<evidence type="ECO:0000256" key="2">
    <source>
        <dbReference type="ARBA" id="ARBA00022679"/>
    </source>
</evidence>
<keyword evidence="7" id="KW-1185">Reference proteome</keyword>
<dbReference type="InterPro" id="IPR014030">
    <property type="entry name" value="Ketoacyl_synth_N"/>
</dbReference>
<dbReference type="Gene3D" id="3.40.47.10">
    <property type="match status" value="2"/>
</dbReference>
<evidence type="ECO:0000259" key="5">
    <source>
        <dbReference type="PROSITE" id="PS52004"/>
    </source>
</evidence>
<dbReference type="Pfam" id="PF00109">
    <property type="entry name" value="ketoacyl-synt"/>
    <property type="match status" value="1"/>
</dbReference>
<evidence type="ECO:0000256" key="1">
    <source>
        <dbReference type="ARBA" id="ARBA00008467"/>
    </source>
</evidence>
<comment type="caution">
    <text evidence="6">The sequence shown here is derived from an EMBL/GenBank/DDBJ whole genome shotgun (WGS) entry which is preliminary data.</text>
</comment>
<dbReference type="EMBL" id="JAPMLT010000004">
    <property type="protein sequence ID" value="MCX7570480.1"/>
    <property type="molecule type" value="Genomic_DNA"/>
</dbReference>
<dbReference type="Pfam" id="PF02801">
    <property type="entry name" value="Ketoacyl-synt_C"/>
    <property type="match status" value="1"/>
</dbReference>
<dbReference type="PANTHER" id="PTHR11712:SF322">
    <property type="entry name" value="POLYKETIDE BETA-KETOACYL SYNTHASE 2-RELATED"/>
    <property type="match status" value="1"/>
</dbReference>
<dbReference type="RefSeq" id="WP_267151724.1">
    <property type="nucleotide sequence ID" value="NZ_JAPMLT010000004.1"/>
</dbReference>
<dbReference type="SUPFAM" id="SSF53901">
    <property type="entry name" value="Thiolase-like"/>
    <property type="match status" value="2"/>
</dbReference>
<evidence type="ECO:0000313" key="6">
    <source>
        <dbReference type="EMBL" id="MCX7570480.1"/>
    </source>
</evidence>
<gene>
    <name evidence="6" type="ORF">OS242_10955</name>
</gene>
<organism evidence="6 7">
    <name type="scientific">Tumebacillus lacus</name>
    <dbReference type="NCBI Taxonomy" id="2995335"/>
    <lineage>
        <taxon>Bacteria</taxon>
        <taxon>Bacillati</taxon>
        <taxon>Bacillota</taxon>
        <taxon>Bacilli</taxon>
        <taxon>Bacillales</taxon>
        <taxon>Alicyclobacillaceae</taxon>
        <taxon>Tumebacillus</taxon>
    </lineage>
</organism>
<dbReference type="InterPro" id="IPR016039">
    <property type="entry name" value="Thiolase-like"/>
</dbReference>
<sequence length="412" mass="43080">MTYQADSIVITGIGAVSAFGLGADAVWAALENGETPRALLEGEATSSPQTPYGVKVGNWNPVELLGKRGLQFLRPSTQFLLGASQLALAEAGLNEQMPDPDDLGVVIGTNLAGLQSITNYDFTAVTEGPQYVSPMEAPNTLANAPASHLAIRVQARALNTTIASGQCAGFDALGYASKMLREGRARYVLVGGVEELNERVLWMYQNSNVLPHERPEDAGRPFDGKSTGWVPGEGAAVLVLERYEDAVNRGAKPLAELVSWAASFSAPSSVEKRAKGLARAAKNALQIAKLSAEEIDLVVSGANGHHEQDRAEAMAITELFGEQRPNVDVCAIKGTLGESYGASGLFQAVAAVGALQRGTVPATAGYESEDSEAPHLPGLRAESRSFAGNHVLLTGQDLFGSASAVVLRGAGA</sequence>
<evidence type="ECO:0000256" key="4">
    <source>
        <dbReference type="RuleBase" id="RU003694"/>
    </source>
</evidence>
<keyword evidence="2 4" id="KW-0808">Transferase</keyword>
<dbReference type="InterPro" id="IPR000794">
    <property type="entry name" value="Beta-ketoacyl_synthase"/>
</dbReference>
<keyword evidence="3" id="KW-0012">Acyltransferase</keyword>
<reference evidence="6 7" key="1">
    <citation type="submission" date="2022-11" db="EMBL/GenBank/DDBJ databases">
        <title>Study of microbial diversity in lake waters.</title>
        <authorList>
            <person name="Zhang J."/>
        </authorList>
    </citation>
    <scope>NUCLEOTIDE SEQUENCE [LARGE SCALE GENOMIC DNA]</scope>
    <source>
        <strain evidence="6 7">DT12</strain>
    </source>
</reference>
<name>A0ABT3X0R3_9BACL</name>
<protein>
    <submittedName>
        <fullName evidence="6">Beta-ketoacyl synthase N-terminal-like domain-containing protein</fullName>
    </submittedName>
</protein>
<evidence type="ECO:0000256" key="3">
    <source>
        <dbReference type="ARBA" id="ARBA00023315"/>
    </source>
</evidence>
<accession>A0ABT3X0R3</accession>
<dbReference type="InterPro" id="IPR020841">
    <property type="entry name" value="PKS_Beta-ketoAc_synthase_dom"/>
</dbReference>
<evidence type="ECO:0000313" key="7">
    <source>
        <dbReference type="Proteomes" id="UP001208017"/>
    </source>
</evidence>
<dbReference type="InterPro" id="IPR014031">
    <property type="entry name" value="Ketoacyl_synth_C"/>
</dbReference>
<comment type="similarity">
    <text evidence="1 4">Belongs to the thiolase-like superfamily. Beta-ketoacyl-ACP synthases family.</text>
</comment>
<dbReference type="PROSITE" id="PS52004">
    <property type="entry name" value="KS3_2"/>
    <property type="match status" value="1"/>
</dbReference>